<feature type="compositionally biased region" description="Pro residues" evidence="1">
    <location>
        <begin position="162"/>
        <end position="173"/>
    </location>
</feature>
<gene>
    <name evidence="3" type="ORF">ACFOW7_04440</name>
</gene>
<feature type="region of interest" description="Disordered" evidence="1">
    <location>
        <begin position="160"/>
        <end position="183"/>
    </location>
</feature>
<comment type="caution">
    <text evidence="3">The sequence shown here is derived from an EMBL/GenBank/DDBJ whole genome shotgun (WGS) entry which is preliminary data.</text>
</comment>
<reference evidence="4" key="1">
    <citation type="journal article" date="2019" name="Int. J. Syst. Evol. Microbiol.">
        <title>The Global Catalogue of Microorganisms (GCM) 10K type strain sequencing project: providing services to taxonomists for standard genome sequencing and annotation.</title>
        <authorList>
            <consortium name="The Broad Institute Genomics Platform"/>
            <consortium name="The Broad Institute Genome Sequencing Center for Infectious Disease"/>
            <person name="Wu L."/>
            <person name="Ma J."/>
        </authorList>
    </citation>
    <scope>NUCLEOTIDE SEQUENCE [LARGE SCALE GENOMIC DNA]</scope>
    <source>
        <strain evidence="4">LMG 29894</strain>
    </source>
</reference>
<evidence type="ECO:0000256" key="2">
    <source>
        <dbReference type="SAM" id="SignalP"/>
    </source>
</evidence>
<evidence type="ECO:0000313" key="4">
    <source>
        <dbReference type="Proteomes" id="UP001595791"/>
    </source>
</evidence>
<evidence type="ECO:0000313" key="3">
    <source>
        <dbReference type="EMBL" id="MFC4158607.1"/>
    </source>
</evidence>
<accession>A0ABV8MLS3</accession>
<name>A0ABV8MLS3_9NEIS</name>
<proteinExistence type="predicted"/>
<sequence length="183" mass="19543">MSRHLFPLPVALAVTLLLPGCVLPVPVAASADQPAPTLLRAPADWGALAHDAAYRVMQRASQQKALTARPLVVVAPVVPTHFSRALHQYLLSSLVELGLTVSQRDDTPLKVTVDVHPVRLAVGMQLVVTASIGDGQRYLFRMTDAYVVDPRDAAAYEASLLPAPPAPPPPPTPTRQFNLTATP</sequence>
<keyword evidence="2" id="KW-0732">Signal</keyword>
<evidence type="ECO:0000256" key="1">
    <source>
        <dbReference type="SAM" id="MobiDB-lite"/>
    </source>
</evidence>
<organism evidence="3 4">
    <name type="scientific">Chitinimonas lacunae</name>
    <dbReference type="NCBI Taxonomy" id="1963018"/>
    <lineage>
        <taxon>Bacteria</taxon>
        <taxon>Pseudomonadati</taxon>
        <taxon>Pseudomonadota</taxon>
        <taxon>Betaproteobacteria</taxon>
        <taxon>Neisseriales</taxon>
        <taxon>Chitinibacteraceae</taxon>
        <taxon>Chitinimonas</taxon>
    </lineage>
</organism>
<dbReference type="EMBL" id="JBHSBU010000001">
    <property type="protein sequence ID" value="MFC4158607.1"/>
    <property type="molecule type" value="Genomic_DNA"/>
</dbReference>
<feature type="chain" id="PRO_5046831246" description="FlgO domain-containing protein" evidence="2">
    <location>
        <begin position="32"/>
        <end position="183"/>
    </location>
</feature>
<keyword evidence="4" id="KW-1185">Reference proteome</keyword>
<feature type="signal peptide" evidence="2">
    <location>
        <begin position="1"/>
        <end position="31"/>
    </location>
</feature>
<dbReference type="Proteomes" id="UP001595791">
    <property type="component" value="Unassembled WGS sequence"/>
</dbReference>
<evidence type="ECO:0008006" key="5">
    <source>
        <dbReference type="Google" id="ProtNLM"/>
    </source>
</evidence>
<protein>
    <recommendedName>
        <fullName evidence="5">FlgO domain-containing protein</fullName>
    </recommendedName>
</protein>
<dbReference type="RefSeq" id="WP_378161466.1">
    <property type="nucleotide sequence ID" value="NZ_JBHSBU010000001.1"/>
</dbReference>